<dbReference type="Proteomes" id="UP000293568">
    <property type="component" value="Chromosome"/>
</dbReference>
<dbReference type="InterPro" id="IPR000914">
    <property type="entry name" value="SBP_5_dom"/>
</dbReference>
<dbReference type="PANTHER" id="PTHR30290:SF64">
    <property type="entry name" value="ABC TRANSPORTER PERIPLASMIC BINDING PROTEIN"/>
    <property type="match status" value="1"/>
</dbReference>
<keyword evidence="5" id="KW-1185">Reference proteome</keyword>
<evidence type="ECO:0000256" key="2">
    <source>
        <dbReference type="SAM" id="SignalP"/>
    </source>
</evidence>
<dbReference type="AlphaFoldDB" id="A0A4P6FAC3"/>
<dbReference type="Gene3D" id="3.40.190.10">
    <property type="entry name" value="Periplasmic binding protein-like II"/>
    <property type="match status" value="1"/>
</dbReference>
<evidence type="ECO:0000259" key="3">
    <source>
        <dbReference type="Pfam" id="PF00496"/>
    </source>
</evidence>
<dbReference type="KEGG" id="pprt:ET464_14680"/>
<dbReference type="PROSITE" id="PS51257">
    <property type="entry name" value="PROKAR_LIPOPROTEIN"/>
    <property type="match status" value="1"/>
</dbReference>
<accession>A0A4P6FAC3</accession>
<gene>
    <name evidence="4" type="ORF">ET464_14680</name>
</gene>
<dbReference type="OrthoDB" id="9796817at2"/>
<name>A0A4P6FAC3_9BACL</name>
<evidence type="ECO:0000313" key="4">
    <source>
        <dbReference type="EMBL" id="QAY67448.1"/>
    </source>
</evidence>
<dbReference type="GO" id="GO:1904680">
    <property type="term" value="F:peptide transmembrane transporter activity"/>
    <property type="evidence" value="ECO:0007669"/>
    <property type="project" value="TreeGrafter"/>
</dbReference>
<evidence type="ECO:0000256" key="1">
    <source>
        <dbReference type="ARBA" id="ARBA00022729"/>
    </source>
</evidence>
<reference evidence="4 5" key="1">
    <citation type="submission" date="2019-01" db="EMBL/GenBank/DDBJ databases">
        <title>Genome sequencing of strain FW100M-2.</title>
        <authorList>
            <person name="Heo J."/>
            <person name="Kim S.-J."/>
            <person name="Kim J.-S."/>
            <person name="Hong S.-B."/>
            <person name="Kwon S.-W."/>
        </authorList>
    </citation>
    <scope>NUCLEOTIDE SEQUENCE [LARGE SCALE GENOMIC DNA]</scope>
    <source>
        <strain evidence="4 5">FW100M-2</strain>
    </source>
</reference>
<sequence length="546" mass="60329">MFQRNKVYSFIVLLCIAMTVLSACSSGSGSGSGKPSAEPSPSASAAAPAAGGDVPLIRFAWANAGYPSPFAFSASGPAGFLRNSFLFDTLTWKDDQGVIPWLAKSWTLSDDGLTYTFELEQGVTWHDGQPFTAEDVVFSFNYYKEHPFNWTGDISRIESVTASGDNQVQFKLNEAYAPFLSDLVGIVPIIPKHVWESVDNPIEYRGEDALVGTGPYKLKEYDEAGGQYSFVANDHYFKGHVKVKEIQYLSVDNNAMALKNNNVDGAMTYNYGDVQQLQKEGFDVIKSNPTGSAVRITFNLDHPQLKDKRLRQALAYALDRASMAQKLTGGDPMVGNAGVIPTDSPWYNPDVKQYNYDPAKAEAMLDELGYTKNANGVRDGLKLSVLVSSNSPESQVMQEMLKKVGIELNIQQVDSATFNAAMGENKYDMAITGHIGLSGDPDYLRQWFLGNASNTLAARGKAFANEQFQQLAESQMKELDPDKRKQTVFQMQDVLAEELPTLVLYHRPFYFVYKKDVYDGYFNTYGGIADGIPLWDNKAAFVDVQS</sequence>
<evidence type="ECO:0000313" key="5">
    <source>
        <dbReference type="Proteomes" id="UP000293568"/>
    </source>
</evidence>
<keyword evidence="1 2" id="KW-0732">Signal</keyword>
<protein>
    <submittedName>
        <fullName evidence="4">ABC transporter substrate-binding protein</fullName>
    </submittedName>
</protein>
<organism evidence="4 5">
    <name type="scientific">Paenibacillus protaetiae</name>
    <dbReference type="NCBI Taxonomy" id="2509456"/>
    <lineage>
        <taxon>Bacteria</taxon>
        <taxon>Bacillati</taxon>
        <taxon>Bacillota</taxon>
        <taxon>Bacilli</taxon>
        <taxon>Bacillales</taxon>
        <taxon>Paenibacillaceae</taxon>
        <taxon>Paenibacillus</taxon>
    </lineage>
</organism>
<dbReference type="InterPro" id="IPR039424">
    <property type="entry name" value="SBP_5"/>
</dbReference>
<dbReference type="PANTHER" id="PTHR30290">
    <property type="entry name" value="PERIPLASMIC BINDING COMPONENT OF ABC TRANSPORTER"/>
    <property type="match status" value="1"/>
</dbReference>
<dbReference type="Gene3D" id="3.10.105.10">
    <property type="entry name" value="Dipeptide-binding Protein, Domain 3"/>
    <property type="match status" value="1"/>
</dbReference>
<dbReference type="RefSeq" id="WP_129442109.1">
    <property type="nucleotide sequence ID" value="NZ_CP035492.1"/>
</dbReference>
<dbReference type="SUPFAM" id="SSF53850">
    <property type="entry name" value="Periplasmic binding protein-like II"/>
    <property type="match status" value="1"/>
</dbReference>
<dbReference type="Gene3D" id="3.90.76.10">
    <property type="entry name" value="Dipeptide-binding Protein, Domain 1"/>
    <property type="match status" value="1"/>
</dbReference>
<feature type="domain" description="Solute-binding protein family 5" evidence="3">
    <location>
        <begin position="98"/>
        <end position="453"/>
    </location>
</feature>
<proteinExistence type="predicted"/>
<feature type="signal peptide" evidence="2">
    <location>
        <begin position="1"/>
        <end position="23"/>
    </location>
</feature>
<dbReference type="GO" id="GO:0015833">
    <property type="term" value="P:peptide transport"/>
    <property type="evidence" value="ECO:0007669"/>
    <property type="project" value="TreeGrafter"/>
</dbReference>
<dbReference type="Pfam" id="PF00496">
    <property type="entry name" value="SBP_bac_5"/>
    <property type="match status" value="1"/>
</dbReference>
<feature type="chain" id="PRO_5020538570" evidence="2">
    <location>
        <begin position="24"/>
        <end position="546"/>
    </location>
</feature>
<dbReference type="EMBL" id="CP035492">
    <property type="protein sequence ID" value="QAY67448.1"/>
    <property type="molecule type" value="Genomic_DNA"/>
</dbReference>